<reference evidence="1 2" key="1">
    <citation type="submission" date="2019-05" db="EMBL/GenBank/DDBJ databases">
        <title>Another draft genome of Portunus trituberculatus and its Hox gene families provides insights of decapod evolution.</title>
        <authorList>
            <person name="Jeong J.-H."/>
            <person name="Song I."/>
            <person name="Kim S."/>
            <person name="Choi T."/>
            <person name="Kim D."/>
            <person name="Ryu S."/>
            <person name="Kim W."/>
        </authorList>
    </citation>
    <scope>NUCLEOTIDE SEQUENCE [LARGE SCALE GENOMIC DNA]</scope>
    <source>
        <tissue evidence="1">Muscle</tissue>
    </source>
</reference>
<proteinExistence type="predicted"/>
<dbReference type="EMBL" id="VSRR010008920">
    <property type="protein sequence ID" value="MPC49515.1"/>
    <property type="molecule type" value="Genomic_DNA"/>
</dbReference>
<evidence type="ECO:0000313" key="2">
    <source>
        <dbReference type="Proteomes" id="UP000324222"/>
    </source>
</evidence>
<keyword evidence="2" id="KW-1185">Reference proteome</keyword>
<dbReference type="AlphaFoldDB" id="A0A5B7FW00"/>
<evidence type="ECO:0000313" key="1">
    <source>
        <dbReference type="EMBL" id="MPC49515.1"/>
    </source>
</evidence>
<comment type="caution">
    <text evidence="1">The sequence shown here is derived from an EMBL/GenBank/DDBJ whole genome shotgun (WGS) entry which is preliminary data.</text>
</comment>
<name>A0A5B7FW00_PORTR</name>
<protein>
    <submittedName>
        <fullName evidence="1">Uncharacterized protein</fullName>
    </submittedName>
</protein>
<organism evidence="1 2">
    <name type="scientific">Portunus trituberculatus</name>
    <name type="common">Swimming crab</name>
    <name type="synonym">Neptunus trituberculatus</name>
    <dbReference type="NCBI Taxonomy" id="210409"/>
    <lineage>
        <taxon>Eukaryota</taxon>
        <taxon>Metazoa</taxon>
        <taxon>Ecdysozoa</taxon>
        <taxon>Arthropoda</taxon>
        <taxon>Crustacea</taxon>
        <taxon>Multicrustacea</taxon>
        <taxon>Malacostraca</taxon>
        <taxon>Eumalacostraca</taxon>
        <taxon>Eucarida</taxon>
        <taxon>Decapoda</taxon>
        <taxon>Pleocyemata</taxon>
        <taxon>Brachyura</taxon>
        <taxon>Eubrachyura</taxon>
        <taxon>Portunoidea</taxon>
        <taxon>Portunidae</taxon>
        <taxon>Portuninae</taxon>
        <taxon>Portunus</taxon>
    </lineage>
</organism>
<dbReference type="Proteomes" id="UP000324222">
    <property type="component" value="Unassembled WGS sequence"/>
</dbReference>
<accession>A0A5B7FW00</accession>
<gene>
    <name evidence="1" type="ORF">E2C01_043318</name>
</gene>
<sequence length="157" mass="17809">MLSIFHPGGWLGACVVVLRPREKTSSASLPLTGLTFFISFTYQGFSFISNTLYNKSWYPYTAEYKATSLEEMSHKSVATDNISSHSKENTIKNIPGREGGLMFLARAVRMRDLREDVSKSRSTSSWLTELEAMLLLHSYNISLHCYIIPSQRIPIHK</sequence>